<dbReference type="InterPro" id="IPR036162">
    <property type="entry name" value="Resolvase-like_N_sf"/>
</dbReference>
<dbReference type="GO" id="GO:0003677">
    <property type="term" value="F:DNA binding"/>
    <property type="evidence" value="ECO:0007669"/>
    <property type="project" value="UniProtKB-KW"/>
</dbReference>
<keyword evidence="5" id="KW-1185">Reference proteome</keyword>
<dbReference type="InterPro" id="IPR011109">
    <property type="entry name" value="DNA_bind_recombinase_dom"/>
</dbReference>
<comment type="caution">
    <text evidence="4">The sequence shown here is derived from an EMBL/GenBank/DDBJ whole genome shotgun (WGS) entry which is preliminary data.</text>
</comment>
<evidence type="ECO:0000313" key="4">
    <source>
        <dbReference type="EMBL" id="PHP64735.1"/>
    </source>
</evidence>
<dbReference type="Gene3D" id="3.40.50.1390">
    <property type="entry name" value="Resolvase, N-terminal catalytic domain"/>
    <property type="match status" value="1"/>
</dbReference>
<organism evidence="4 5">
    <name type="scientific">Zhengella mangrovi</name>
    <dbReference type="NCBI Taxonomy" id="1982044"/>
    <lineage>
        <taxon>Bacteria</taxon>
        <taxon>Pseudomonadati</taxon>
        <taxon>Pseudomonadota</taxon>
        <taxon>Alphaproteobacteria</taxon>
        <taxon>Hyphomicrobiales</taxon>
        <taxon>Notoacmeibacteraceae</taxon>
        <taxon>Zhengella</taxon>
    </lineage>
</organism>
<dbReference type="SMART" id="SM00857">
    <property type="entry name" value="Resolvase"/>
    <property type="match status" value="1"/>
</dbReference>
<proteinExistence type="predicted"/>
<keyword evidence="1" id="KW-0238">DNA-binding</keyword>
<dbReference type="OrthoDB" id="2290206at2"/>
<evidence type="ECO:0000256" key="2">
    <source>
        <dbReference type="ARBA" id="ARBA00023172"/>
    </source>
</evidence>
<feature type="domain" description="Resolvase/invertase-type recombinase catalytic" evidence="3">
    <location>
        <begin position="4"/>
        <end position="145"/>
    </location>
</feature>
<accession>A0A2G1QGU3</accession>
<evidence type="ECO:0000259" key="3">
    <source>
        <dbReference type="PROSITE" id="PS51736"/>
    </source>
</evidence>
<dbReference type="PANTHER" id="PTHR30461:SF2">
    <property type="entry name" value="SERINE RECOMBINASE PINE-RELATED"/>
    <property type="match status" value="1"/>
</dbReference>
<evidence type="ECO:0000313" key="5">
    <source>
        <dbReference type="Proteomes" id="UP000221168"/>
    </source>
</evidence>
<name>A0A2G1QGU3_9HYPH</name>
<dbReference type="Proteomes" id="UP000221168">
    <property type="component" value="Unassembled WGS sequence"/>
</dbReference>
<dbReference type="EMBL" id="PDVP01000024">
    <property type="protein sequence ID" value="PHP64735.1"/>
    <property type="molecule type" value="Genomic_DNA"/>
</dbReference>
<dbReference type="CDD" id="cd00338">
    <property type="entry name" value="Ser_Recombinase"/>
    <property type="match status" value="1"/>
</dbReference>
<keyword evidence="2" id="KW-0233">DNA recombination</keyword>
<dbReference type="Pfam" id="PF00239">
    <property type="entry name" value="Resolvase"/>
    <property type="match status" value="1"/>
</dbReference>
<sequence>MVQRAIAYYRVSTSRQGRSAFGIDAQRATVRRFVEAEGLVITAEFVEMETGKGCDALERRPRLAEALDMARKVSCPVIVAKLDRLSRDVAFISGLMARRVPFIVAELGADADPFMLHLYAALAEKERRLISDRTKAALASRSASGGRLGNRTNPAKAAAIGRQSCIQEADRFAASIQPLIASIRRSGITSLRGIASALNDRGVRTARGGRWHVSNVRNVLARDPTRGVSDDF</sequence>
<dbReference type="PANTHER" id="PTHR30461">
    <property type="entry name" value="DNA-INVERTASE FROM LAMBDOID PROPHAGE"/>
    <property type="match status" value="1"/>
</dbReference>
<dbReference type="Pfam" id="PF07508">
    <property type="entry name" value="Recombinase"/>
    <property type="match status" value="1"/>
</dbReference>
<reference evidence="4 5" key="1">
    <citation type="submission" date="2017-10" db="EMBL/GenBank/DDBJ databases">
        <title>Sedimentibacterium mangrovi gen. nov., sp. nov., a novel member of family Phyllobacteriacea isolated from mangrove sediment.</title>
        <authorList>
            <person name="Liao H."/>
            <person name="Tian Y."/>
        </authorList>
    </citation>
    <scope>NUCLEOTIDE SEQUENCE [LARGE SCALE GENOMIC DNA]</scope>
    <source>
        <strain evidence="4 5">X9-2-2</strain>
    </source>
</reference>
<dbReference type="InterPro" id="IPR006119">
    <property type="entry name" value="Resolv_N"/>
</dbReference>
<dbReference type="InterPro" id="IPR050639">
    <property type="entry name" value="SSR_resolvase"/>
</dbReference>
<evidence type="ECO:0000256" key="1">
    <source>
        <dbReference type="ARBA" id="ARBA00023125"/>
    </source>
</evidence>
<dbReference type="SUPFAM" id="SSF53041">
    <property type="entry name" value="Resolvase-like"/>
    <property type="match status" value="1"/>
</dbReference>
<dbReference type="PROSITE" id="PS51736">
    <property type="entry name" value="RECOMBINASES_3"/>
    <property type="match status" value="1"/>
</dbReference>
<gene>
    <name evidence="4" type="ORF">CSC94_22635</name>
</gene>
<dbReference type="GO" id="GO:0000150">
    <property type="term" value="F:DNA strand exchange activity"/>
    <property type="evidence" value="ECO:0007669"/>
    <property type="project" value="InterPro"/>
</dbReference>
<protein>
    <submittedName>
        <fullName evidence="4">Resolvase</fullName>
    </submittedName>
</protein>
<dbReference type="AlphaFoldDB" id="A0A2G1QGU3"/>